<dbReference type="InterPro" id="IPR023631">
    <property type="entry name" value="Amidase_dom"/>
</dbReference>
<dbReference type="AlphaFoldDB" id="A0A1F7SJ36"/>
<name>A0A1F7SJ36_9BACT</name>
<evidence type="ECO:0000313" key="9">
    <source>
        <dbReference type="EMBL" id="OGL53248.1"/>
    </source>
</evidence>
<evidence type="ECO:0000256" key="4">
    <source>
        <dbReference type="ARBA" id="ARBA00022840"/>
    </source>
</evidence>
<dbReference type="GO" id="GO:0005524">
    <property type="term" value="F:ATP binding"/>
    <property type="evidence" value="ECO:0007669"/>
    <property type="project" value="UniProtKB-KW"/>
</dbReference>
<dbReference type="PANTHER" id="PTHR11895:SF151">
    <property type="entry name" value="GLUTAMYL-TRNA(GLN) AMIDOTRANSFERASE SUBUNIT A"/>
    <property type="match status" value="1"/>
</dbReference>
<dbReference type="GO" id="GO:0006412">
    <property type="term" value="P:translation"/>
    <property type="evidence" value="ECO:0007669"/>
    <property type="project" value="UniProtKB-UniRule"/>
</dbReference>
<feature type="active site" description="Charge relay system" evidence="7">
    <location>
        <position position="81"/>
    </location>
</feature>
<evidence type="ECO:0000256" key="2">
    <source>
        <dbReference type="ARBA" id="ARBA00022598"/>
    </source>
</evidence>
<dbReference type="InterPro" id="IPR004412">
    <property type="entry name" value="GatA"/>
</dbReference>
<dbReference type="InterPro" id="IPR020556">
    <property type="entry name" value="Amidase_CS"/>
</dbReference>
<dbReference type="EMBL" id="MGDJ01000017">
    <property type="protein sequence ID" value="OGL53248.1"/>
    <property type="molecule type" value="Genomic_DNA"/>
</dbReference>
<comment type="function">
    <text evidence="7">Allows the formation of correctly charged Gln-tRNA(Gln) through the transamidation of misacylated Glu-tRNA(Gln) in organisms which lack glutaminyl-tRNA synthetase. The reaction takes place in the presence of glutamine and ATP through an activated gamma-phospho-Glu-tRNA(Gln).</text>
</comment>
<evidence type="ECO:0000313" key="10">
    <source>
        <dbReference type="Proteomes" id="UP000185874"/>
    </source>
</evidence>
<dbReference type="GO" id="GO:0016740">
    <property type="term" value="F:transferase activity"/>
    <property type="evidence" value="ECO:0007669"/>
    <property type="project" value="UniProtKB-KW"/>
</dbReference>
<feature type="active site" description="Acyl-ester intermediate" evidence="7">
    <location>
        <position position="180"/>
    </location>
</feature>
<dbReference type="GO" id="GO:0030956">
    <property type="term" value="C:glutamyl-tRNA(Gln) amidotransferase complex"/>
    <property type="evidence" value="ECO:0007669"/>
    <property type="project" value="InterPro"/>
</dbReference>
<dbReference type="NCBIfam" id="TIGR00132">
    <property type="entry name" value="gatA"/>
    <property type="match status" value="1"/>
</dbReference>
<proteinExistence type="inferred from homology"/>
<keyword evidence="2 7" id="KW-0436">Ligase</keyword>
<dbReference type="Proteomes" id="UP000185874">
    <property type="component" value="Unassembled WGS sequence"/>
</dbReference>
<dbReference type="InterPro" id="IPR036928">
    <property type="entry name" value="AS_sf"/>
</dbReference>
<dbReference type="PROSITE" id="PS00571">
    <property type="entry name" value="AMIDASES"/>
    <property type="match status" value="1"/>
</dbReference>
<comment type="catalytic activity">
    <reaction evidence="6 7">
        <text>L-glutamyl-tRNA(Gln) + L-glutamine + ATP + H2O = L-glutaminyl-tRNA(Gln) + L-glutamate + ADP + phosphate + H(+)</text>
        <dbReference type="Rhea" id="RHEA:17521"/>
        <dbReference type="Rhea" id="RHEA-COMP:9681"/>
        <dbReference type="Rhea" id="RHEA-COMP:9684"/>
        <dbReference type="ChEBI" id="CHEBI:15377"/>
        <dbReference type="ChEBI" id="CHEBI:15378"/>
        <dbReference type="ChEBI" id="CHEBI:29985"/>
        <dbReference type="ChEBI" id="CHEBI:30616"/>
        <dbReference type="ChEBI" id="CHEBI:43474"/>
        <dbReference type="ChEBI" id="CHEBI:58359"/>
        <dbReference type="ChEBI" id="CHEBI:78520"/>
        <dbReference type="ChEBI" id="CHEBI:78521"/>
        <dbReference type="ChEBI" id="CHEBI:456216"/>
        <dbReference type="EC" id="6.3.5.7"/>
    </reaction>
</comment>
<feature type="domain" description="Amidase" evidence="8">
    <location>
        <begin position="26"/>
        <end position="469"/>
    </location>
</feature>
<evidence type="ECO:0000259" key="8">
    <source>
        <dbReference type="Pfam" id="PF01425"/>
    </source>
</evidence>
<comment type="similarity">
    <text evidence="1 7">Belongs to the amidase family. GatA subfamily.</text>
</comment>
<evidence type="ECO:0000256" key="1">
    <source>
        <dbReference type="ARBA" id="ARBA00008069"/>
    </source>
</evidence>
<reference evidence="9 10" key="1">
    <citation type="journal article" date="2016" name="Nat. Commun.">
        <title>Thousands of microbial genomes shed light on interconnected biogeochemical processes in an aquifer system.</title>
        <authorList>
            <person name="Anantharaman K."/>
            <person name="Brown C.T."/>
            <person name="Hug L.A."/>
            <person name="Sharon I."/>
            <person name="Castelle C.J."/>
            <person name="Probst A.J."/>
            <person name="Thomas B.C."/>
            <person name="Singh A."/>
            <person name="Wilkins M.J."/>
            <person name="Karaoz U."/>
            <person name="Brodie E.L."/>
            <person name="Williams K.H."/>
            <person name="Hubbard S.S."/>
            <person name="Banfield J.F."/>
        </authorList>
    </citation>
    <scope>NUCLEOTIDE SEQUENCE [LARGE SCALE GENOMIC DNA]</scope>
</reference>
<dbReference type="SUPFAM" id="SSF75304">
    <property type="entry name" value="Amidase signature (AS) enzymes"/>
    <property type="match status" value="1"/>
</dbReference>
<dbReference type="GO" id="GO:0050567">
    <property type="term" value="F:glutaminyl-tRNA synthase (glutamine-hydrolyzing) activity"/>
    <property type="evidence" value="ECO:0007669"/>
    <property type="project" value="UniProtKB-UniRule"/>
</dbReference>
<keyword evidence="9" id="KW-0808">Transferase</keyword>
<accession>A0A1F7SJ36</accession>
<keyword evidence="3 7" id="KW-0547">Nucleotide-binding</keyword>
<organism evidence="9 10">
    <name type="scientific">Candidatus Shapirobacteria bacterium RBG_13_44_7</name>
    <dbReference type="NCBI Taxonomy" id="1802149"/>
    <lineage>
        <taxon>Bacteria</taxon>
        <taxon>Candidatus Shapironibacteriota</taxon>
    </lineage>
</organism>
<gene>
    <name evidence="7 9" type="primary">gatA</name>
    <name evidence="9" type="ORF">A3K55_02035</name>
</gene>
<comment type="subunit">
    <text evidence="7">Heterotrimer of A, B and C subunits.</text>
</comment>
<comment type="caution">
    <text evidence="9">The sequence shown here is derived from an EMBL/GenBank/DDBJ whole genome shotgun (WGS) entry which is preliminary data.</text>
</comment>
<dbReference type="PANTHER" id="PTHR11895">
    <property type="entry name" value="TRANSAMIDASE"/>
    <property type="match status" value="1"/>
</dbReference>
<feature type="active site" description="Charge relay system" evidence="7">
    <location>
        <position position="156"/>
    </location>
</feature>
<evidence type="ECO:0000256" key="7">
    <source>
        <dbReference type="HAMAP-Rule" id="MF_00120"/>
    </source>
</evidence>
<evidence type="ECO:0000256" key="3">
    <source>
        <dbReference type="ARBA" id="ARBA00022741"/>
    </source>
</evidence>
<evidence type="ECO:0000256" key="5">
    <source>
        <dbReference type="ARBA" id="ARBA00022917"/>
    </source>
</evidence>
<keyword evidence="4 7" id="KW-0067">ATP-binding</keyword>
<dbReference type="EC" id="6.3.5.7" evidence="7"/>
<protein>
    <recommendedName>
        <fullName evidence="7">Glutamyl-tRNA(Gln) amidotransferase subunit A</fullName>
        <shortName evidence="7">Glu-ADT subunit A</shortName>
        <ecNumber evidence="7">6.3.5.7</ecNumber>
    </recommendedName>
</protein>
<dbReference type="HAMAP" id="MF_00120">
    <property type="entry name" value="GatA"/>
    <property type="match status" value="1"/>
</dbReference>
<dbReference type="InterPro" id="IPR000120">
    <property type="entry name" value="Amidase"/>
</dbReference>
<keyword evidence="5 7" id="KW-0648">Protein biosynthesis</keyword>
<dbReference type="Pfam" id="PF01425">
    <property type="entry name" value="Amidase"/>
    <property type="match status" value="1"/>
</dbReference>
<evidence type="ECO:0000256" key="6">
    <source>
        <dbReference type="ARBA" id="ARBA00047407"/>
    </source>
</evidence>
<dbReference type="Gene3D" id="3.90.1300.10">
    <property type="entry name" value="Amidase signature (AS) domain"/>
    <property type="match status" value="1"/>
</dbReference>
<sequence length="489" mass="53235">MISNLKTLTVQQIKSSLQKKEYTAVELTQAFLAQITKVDPQVKAFITVTDQEALKIAKSVDDKIQKGQKLGQLAGVPLAVKDIYLTQGIETTAASQLLKGYVPQYSSTVYQKVIDEDAVIVGKTNTDPFAFGASTENSGFFTTHNPWNLNMVPGGSSGGSAAAIASSMAVIGLGTDTGGSIRQPSSLCGITGIKVTYGRSSRYGITAMASSFDTPGCMANNVEDVALVTQIMAGVDPNDATAANLEVPQYSQLLNQTSIKNLKIGLPKEYYSGSINQEVKDQVLATAKFFESQGAKLIDISLPYTDLGVDVYYVLVPCEISANMARYDGIRFGQSAKNSKNLLSHYLETRGQFMEPEIKRRILIGTYALSAGYYDAYYLKASKVRTLIREDFQKAYEQVDVILTPVSPTTAWPIGQKVHDPLQMYLADIYTVCVNVAGLPSLALPCGFDSQNLPVGFQLIGNYFEEAKLFSLGHQFQQLTDYHTKKPNL</sequence>